<dbReference type="EMBL" id="MIJD01000679">
    <property type="protein sequence ID" value="OPE44688.1"/>
    <property type="molecule type" value="Genomic_DNA"/>
</dbReference>
<dbReference type="InterPro" id="IPR003819">
    <property type="entry name" value="TauD/TfdA-like"/>
</dbReference>
<dbReference type="Proteomes" id="UP000191039">
    <property type="component" value="Unassembled WGS sequence"/>
</dbReference>
<comment type="similarity">
    <text evidence="2">Belongs to the TfdA dioxygenase family.</text>
</comment>
<organism evidence="8 9">
    <name type="scientific">Mycolicibacterium diernhoferi</name>
    <dbReference type="NCBI Taxonomy" id="1801"/>
    <lineage>
        <taxon>Bacteria</taxon>
        <taxon>Bacillati</taxon>
        <taxon>Actinomycetota</taxon>
        <taxon>Actinomycetes</taxon>
        <taxon>Mycobacteriales</taxon>
        <taxon>Mycobacteriaceae</taxon>
        <taxon>Mycolicibacterium</taxon>
    </lineage>
</organism>
<evidence type="ECO:0000313" key="8">
    <source>
        <dbReference type="EMBL" id="OPE44688.1"/>
    </source>
</evidence>
<evidence type="ECO:0000256" key="4">
    <source>
        <dbReference type="ARBA" id="ARBA00022964"/>
    </source>
</evidence>
<dbReference type="GO" id="GO:0051213">
    <property type="term" value="F:dioxygenase activity"/>
    <property type="evidence" value="ECO:0007669"/>
    <property type="project" value="UniProtKB-KW"/>
</dbReference>
<name>A0A1T3VRE8_9MYCO</name>
<accession>A0A1T3VRE8</accession>
<gene>
    <name evidence="8" type="ORF">BV510_30650</name>
</gene>
<evidence type="ECO:0000256" key="2">
    <source>
        <dbReference type="ARBA" id="ARBA00005896"/>
    </source>
</evidence>
<dbReference type="AlphaFoldDB" id="A0A1T3VRE8"/>
<feature type="domain" description="TauD/TfdA-like" evidence="7">
    <location>
        <begin position="2"/>
        <end position="39"/>
    </location>
</feature>
<dbReference type="Gene3D" id="3.60.130.10">
    <property type="entry name" value="Clavaminate synthase-like"/>
    <property type="match status" value="1"/>
</dbReference>
<dbReference type="InterPro" id="IPR051178">
    <property type="entry name" value="TfdA_dioxygenase"/>
</dbReference>
<evidence type="ECO:0000259" key="7">
    <source>
        <dbReference type="Pfam" id="PF02668"/>
    </source>
</evidence>
<dbReference type="RefSeq" id="WP_165693906.1">
    <property type="nucleotide sequence ID" value="NZ_MIJD01000679.1"/>
</dbReference>
<reference evidence="8 9" key="1">
    <citation type="submission" date="2016-09" db="EMBL/GenBank/DDBJ databases">
        <title>genome sequences of unsequenced Mycobacteria.</title>
        <authorList>
            <person name="Greninger A.L."/>
            <person name="Jerome K.R."/>
            <person name="Mcnair B."/>
            <person name="Wallis C."/>
            <person name="Fang F."/>
        </authorList>
    </citation>
    <scope>NUCLEOTIDE SEQUENCE [LARGE SCALE GENOMIC DNA]</scope>
    <source>
        <strain evidence="8 9">BM1</strain>
    </source>
</reference>
<comment type="caution">
    <text evidence="8">The sequence shown here is derived from an EMBL/GenBank/DDBJ whole genome shotgun (WGS) entry which is preliminary data.</text>
</comment>
<protein>
    <recommendedName>
        <fullName evidence="7">TauD/TfdA-like domain-containing protein</fullName>
    </recommendedName>
</protein>
<keyword evidence="3" id="KW-0479">Metal-binding</keyword>
<dbReference type="PANTHER" id="PTHR43779">
    <property type="entry name" value="DIOXYGENASE RV0097-RELATED"/>
    <property type="match status" value="1"/>
</dbReference>
<keyword evidence="5" id="KW-0560">Oxidoreductase</keyword>
<keyword evidence="4" id="KW-0223">Dioxygenase</keyword>
<dbReference type="InterPro" id="IPR042098">
    <property type="entry name" value="TauD-like_sf"/>
</dbReference>
<evidence type="ECO:0000313" key="9">
    <source>
        <dbReference type="Proteomes" id="UP000191039"/>
    </source>
</evidence>
<dbReference type="SUPFAM" id="SSF51197">
    <property type="entry name" value="Clavaminate synthase-like"/>
    <property type="match status" value="1"/>
</dbReference>
<dbReference type="PANTHER" id="PTHR43779:SF3">
    <property type="entry name" value="(3R)-3-[(CARBOXYMETHYL)AMINO]FATTY ACID OXYGENASE_DECARBOXYLASE"/>
    <property type="match status" value="1"/>
</dbReference>
<evidence type="ECO:0000256" key="6">
    <source>
        <dbReference type="ARBA" id="ARBA00023004"/>
    </source>
</evidence>
<dbReference type="Pfam" id="PF02668">
    <property type="entry name" value="TauD"/>
    <property type="match status" value="1"/>
</dbReference>
<keyword evidence="6" id="KW-0408">Iron</keyword>
<dbReference type="GO" id="GO:0046872">
    <property type="term" value="F:metal ion binding"/>
    <property type="evidence" value="ECO:0007669"/>
    <property type="project" value="UniProtKB-KW"/>
</dbReference>
<feature type="non-terminal residue" evidence="8">
    <location>
        <position position="1"/>
    </location>
</feature>
<evidence type="ECO:0000256" key="5">
    <source>
        <dbReference type="ARBA" id="ARBA00023002"/>
    </source>
</evidence>
<proteinExistence type="inferred from homology"/>
<comment type="cofactor">
    <cofactor evidence="1">
        <name>Fe(2+)</name>
        <dbReference type="ChEBI" id="CHEBI:29033"/>
    </cofactor>
</comment>
<sequence>KVYSHTWSVGDTVIWDNQGVLHRAAPYEPNSPREMLRTTVLGDEPIQ</sequence>
<evidence type="ECO:0000256" key="1">
    <source>
        <dbReference type="ARBA" id="ARBA00001954"/>
    </source>
</evidence>
<evidence type="ECO:0000256" key="3">
    <source>
        <dbReference type="ARBA" id="ARBA00022723"/>
    </source>
</evidence>